<reference evidence="2 3" key="1">
    <citation type="submission" date="2016-11" db="EMBL/GenBank/DDBJ databases">
        <title>Complete genome sequencing of Virgibacillus halodenitrificans PDB-F2.</title>
        <authorList>
            <person name="Sun Z."/>
            <person name="Zhou Y."/>
            <person name="Li H."/>
        </authorList>
    </citation>
    <scope>NUCLEOTIDE SEQUENCE [LARGE SCALE GENOMIC DNA]</scope>
    <source>
        <strain evidence="2 3">PDB-F2</strain>
    </source>
</reference>
<feature type="transmembrane region" description="Helical" evidence="1">
    <location>
        <begin position="37"/>
        <end position="56"/>
    </location>
</feature>
<dbReference type="Proteomes" id="UP000182945">
    <property type="component" value="Chromosome"/>
</dbReference>
<evidence type="ECO:0000256" key="1">
    <source>
        <dbReference type="SAM" id="Phobius"/>
    </source>
</evidence>
<dbReference type="EMBL" id="CP017962">
    <property type="protein sequence ID" value="APC47430.1"/>
    <property type="molecule type" value="Genomic_DNA"/>
</dbReference>
<name>A0AAC9IYP8_VIRHA</name>
<accession>A0AAC9IYP8</accession>
<protein>
    <submittedName>
        <fullName evidence="2">Uncharacterized protein</fullName>
    </submittedName>
</protein>
<keyword evidence="1" id="KW-0472">Membrane</keyword>
<evidence type="ECO:0000313" key="3">
    <source>
        <dbReference type="Proteomes" id="UP000182945"/>
    </source>
</evidence>
<keyword evidence="1" id="KW-0812">Transmembrane</keyword>
<sequence>MFILFLFYAMIILFIFNALTHKFCVKMELETLKQNKVFRVINVMVVVLLVCSYVRVLNAMI</sequence>
<dbReference type="AlphaFoldDB" id="A0AAC9IYP8"/>
<evidence type="ECO:0000313" key="2">
    <source>
        <dbReference type="EMBL" id="APC47430.1"/>
    </source>
</evidence>
<feature type="transmembrane region" description="Helical" evidence="1">
    <location>
        <begin position="6"/>
        <end position="25"/>
    </location>
</feature>
<gene>
    <name evidence="2" type="ORF">BME96_04280</name>
</gene>
<keyword evidence="1" id="KW-1133">Transmembrane helix</keyword>
<proteinExistence type="predicted"/>
<dbReference type="KEGG" id="vhl:BME96_04280"/>
<organism evidence="2 3">
    <name type="scientific">Virgibacillus halodenitrificans</name>
    <name type="common">Bacillus halodenitrificans</name>
    <dbReference type="NCBI Taxonomy" id="1482"/>
    <lineage>
        <taxon>Bacteria</taxon>
        <taxon>Bacillati</taxon>
        <taxon>Bacillota</taxon>
        <taxon>Bacilli</taxon>
        <taxon>Bacillales</taxon>
        <taxon>Bacillaceae</taxon>
        <taxon>Virgibacillus</taxon>
    </lineage>
</organism>